<evidence type="ECO:0000313" key="3">
    <source>
        <dbReference type="Proteomes" id="UP000680348"/>
    </source>
</evidence>
<dbReference type="EMBL" id="JAGWCR010000027">
    <property type="protein sequence ID" value="MBS3652472.1"/>
    <property type="molecule type" value="Genomic_DNA"/>
</dbReference>
<gene>
    <name evidence="2" type="ORF">KEU06_28200</name>
</gene>
<dbReference type="InterPro" id="IPR025227">
    <property type="entry name" value="DUF4169"/>
</dbReference>
<dbReference type="Pfam" id="PF13770">
    <property type="entry name" value="DUF4169"/>
    <property type="match status" value="1"/>
</dbReference>
<reference evidence="2" key="1">
    <citation type="submission" date="2021-04" db="EMBL/GenBank/DDBJ databases">
        <title>Pseudaminobacter soli sp. nov., isolated from paddy soil contaminated by heavy metals.</title>
        <authorList>
            <person name="Zhang K."/>
        </authorList>
    </citation>
    <scope>NUCLEOTIDE SEQUENCE</scope>
    <source>
        <strain evidence="2">19-2017</strain>
    </source>
</reference>
<dbReference type="AlphaFoldDB" id="A0A942I484"/>
<evidence type="ECO:0000313" key="2">
    <source>
        <dbReference type="EMBL" id="MBS3652472.1"/>
    </source>
</evidence>
<evidence type="ECO:0000256" key="1">
    <source>
        <dbReference type="SAM" id="MobiDB-lite"/>
    </source>
</evidence>
<dbReference type="RefSeq" id="WP_188258024.1">
    <property type="nucleotide sequence ID" value="NZ_JABVCF010000027.1"/>
</dbReference>
<keyword evidence="3" id="KW-1185">Reference proteome</keyword>
<dbReference type="Proteomes" id="UP000680348">
    <property type="component" value="Unassembled WGS sequence"/>
</dbReference>
<sequence>MGDLVNLRAARKSKAREEAARTADENRSKFGRTGAEKKRDRQATETLRHHLDAHRRGGDDAEK</sequence>
<feature type="compositionally biased region" description="Basic and acidic residues" evidence="1">
    <location>
        <begin position="15"/>
        <end position="63"/>
    </location>
</feature>
<protein>
    <submittedName>
        <fullName evidence="2">DUF4169 family protein</fullName>
    </submittedName>
</protein>
<comment type="caution">
    <text evidence="2">The sequence shown here is derived from an EMBL/GenBank/DDBJ whole genome shotgun (WGS) entry which is preliminary data.</text>
</comment>
<feature type="region of interest" description="Disordered" evidence="1">
    <location>
        <begin position="1"/>
        <end position="63"/>
    </location>
</feature>
<name>A0A942I484_9HYPH</name>
<accession>A0A942I484</accession>
<proteinExistence type="predicted"/>
<organism evidence="2 3">
    <name type="scientific">Pseudaminobacter soli</name>
    <name type="common">ex Zhang et al. 2022</name>
    <dbReference type="NCBI Taxonomy" id="2831468"/>
    <lineage>
        <taxon>Bacteria</taxon>
        <taxon>Pseudomonadati</taxon>
        <taxon>Pseudomonadota</taxon>
        <taxon>Alphaproteobacteria</taxon>
        <taxon>Hyphomicrobiales</taxon>
        <taxon>Phyllobacteriaceae</taxon>
        <taxon>Pseudaminobacter</taxon>
    </lineage>
</organism>